<dbReference type="AlphaFoldDB" id="A0A7T6Z0K3"/>
<gene>
    <name evidence="1" type="ORF">HUG15_03320</name>
</gene>
<name>A0A7T6Z0K3_9BACI</name>
<proteinExistence type="predicted"/>
<evidence type="ECO:0000313" key="1">
    <source>
        <dbReference type="EMBL" id="QQK74731.1"/>
    </source>
</evidence>
<dbReference type="KEGG" id="scia:HUG15_03320"/>
<reference evidence="1 2" key="1">
    <citation type="submission" date="2020-06" db="EMBL/GenBank/DDBJ databases">
        <title>Genomic analysis of Salicibibacter sp. NKC5-3.</title>
        <authorList>
            <person name="Oh Y.J."/>
        </authorList>
    </citation>
    <scope>NUCLEOTIDE SEQUENCE [LARGE SCALE GENOMIC DNA]</scope>
    <source>
        <strain evidence="1 2">NKC5-3</strain>
    </source>
</reference>
<protein>
    <submittedName>
        <fullName evidence="1">Uncharacterized protein</fullName>
    </submittedName>
</protein>
<organism evidence="1 2">
    <name type="scientific">Salicibibacter cibarius</name>
    <dbReference type="NCBI Taxonomy" id="2743000"/>
    <lineage>
        <taxon>Bacteria</taxon>
        <taxon>Bacillati</taxon>
        <taxon>Bacillota</taxon>
        <taxon>Bacilli</taxon>
        <taxon>Bacillales</taxon>
        <taxon>Bacillaceae</taxon>
        <taxon>Salicibibacter</taxon>
    </lineage>
</organism>
<dbReference type="Proteomes" id="UP000595823">
    <property type="component" value="Chromosome"/>
</dbReference>
<dbReference type="EMBL" id="CP054705">
    <property type="protein sequence ID" value="QQK74731.1"/>
    <property type="molecule type" value="Genomic_DNA"/>
</dbReference>
<accession>A0A7T6Z0K3</accession>
<evidence type="ECO:0000313" key="2">
    <source>
        <dbReference type="Proteomes" id="UP000595823"/>
    </source>
</evidence>
<keyword evidence="2" id="KW-1185">Reference proteome</keyword>
<sequence length="98" mass="10873">MAALDSKTMTVGENRLPWAPYHGKRSGVKTFFRVDTLLPIQVEASKGLTLDAAAADSFAHQLVTSVRDQAYATICDFDGLEDDDKGFVIRSEKVYLYQ</sequence>